<gene>
    <name evidence="10" type="ORF">B0A55_07341</name>
</gene>
<comment type="subunit">
    <text evidence="5">Binds to mitochondrial small subunit 15S rRNA.</text>
</comment>
<feature type="compositionally biased region" description="Low complexity" evidence="8">
    <location>
        <begin position="459"/>
        <end position="468"/>
    </location>
</feature>
<dbReference type="Gene3D" id="1.25.40.10">
    <property type="entry name" value="Tetratricopeptide repeat domain"/>
    <property type="match status" value="3"/>
</dbReference>
<evidence type="ECO:0000256" key="5">
    <source>
        <dbReference type="ARBA" id="ARBA00044511"/>
    </source>
</evidence>
<dbReference type="NCBIfam" id="TIGR00756">
    <property type="entry name" value="PPR"/>
    <property type="match status" value="1"/>
</dbReference>
<proteinExistence type="inferred from homology"/>
<organism evidence="10 11">
    <name type="scientific">Friedmanniomyces simplex</name>
    <dbReference type="NCBI Taxonomy" id="329884"/>
    <lineage>
        <taxon>Eukaryota</taxon>
        <taxon>Fungi</taxon>
        <taxon>Dikarya</taxon>
        <taxon>Ascomycota</taxon>
        <taxon>Pezizomycotina</taxon>
        <taxon>Dothideomycetes</taxon>
        <taxon>Dothideomycetidae</taxon>
        <taxon>Mycosphaerellales</taxon>
        <taxon>Teratosphaeriaceae</taxon>
        <taxon>Friedmanniomyces</taxon>
    </lineage>
</organism>
<feature type="compositionally biased region" description="Polar residues" evidence="8">
    <location>
        <begin position="31"/>
        <end position="42"/>
    </location>
</feature>
<evidence type="ECO:0000256" key="3">
    <source>
        <dbReference type="ARBA" id="ARBA00022737"/>
    </source>
</evidence>
<dbReference type="Pfam" id="PF13812">
    <property type="entry name" value="PPR_3"/>
    <property type="match status" value="1"/>
</dbReference>
<dbReference type="InterPro" id="IPR035459">
    <property type="entry name" value="Bzz1_SH3_1"/>
</dbReference>
<reference evidence="10 11" key="1">
    <citation type="submission" date="2017-03" db="EMBL/GenBank/DDBJ databases">
        <title>Genomes of endolithic fungi from Antarctica.</title>
        <authorList>
            <person name="Coleine C."/>
            <person name="Masonjones S."/>
            <person name="Stajich J.E."/>
        </authorList>
    </citation>
    <scope>NUCLEOTIDE SEQUENCE [LARGE SCALE GENOMIC DNA]</scope>
    <source>
        <strain evidence="10 11">CCFEE 5184</strain>
    </source>
</reference>
<keyword evidence="3" id="KW-0677">Repeat</keyword>
<dbReference type="STRING" id="329884.A0A4U0X721"/>
<evidence type="ECO:0000313" key="10">
    <source>
        <dbReference type="EMBL" id="TKA71266.1"/>
    </source>
</evidence>
<feature type="compositionally biased region" description="Low complexity" evidence="8">
    <location>
        <begin position="584"/>
        <end position="601"/>
    </location>
</feature>
<dbReference type="CDD" id="cd11912">
    <property type="entry name" value="SH3_Bzz1_1"/>
    <property type="match status" value="1"/>
</dbReference>
<feature type="region of interest" description="Disordered" evidence="8">
    <location>
        <begin position="28"/>
        <end position="89"/>
    </location>
</feature>
<dbReference type="Gene3D" id="2.30.30.40">
    <property type="entry name" value="SH3 Domains"/>
    <property type="match status" value="1"/>
</dbReference>
<dbReference type="PROSITE" id="PS51375">
    <property type="entry name" value="PPR"/>
    <property type="match status" value="1"/>
</dbReference>
<keyword evidence="2 6" id="KW-0728">SH3 domain</keyword>
<protein>
    <recommendedName>
        <fullName evidence="9">SH3 domain-containing protein</fullName>
    </recommendedName>
</protein>
<evidence type="ECO:0000256" key="7">
    <source>
        <dbReference type="PROSITE-ProRule" id="PRU00708"/>
    </source>
</evidence>
<sequence length="1143" mass="126568">MLRHVHLCSSCQLHQRVRQQLFALRQARRGFSSTTSTAQQYRDSIVPRFSPPSYQTPPPTRRSEHDGAATTRQYRGHDVPRGRYSGQPLQPEQVLSQLSGPRANDIDSQNPASWPIKRVDFDPRIDLPESLQAKLQELSRLRSLGVTPAGEWPLMQDMMREKGAERLHKHRNFVKAYIDVVYEAIDTLKGGHSQARFGPRSSDVLAFMPHFDSQAPAILDEMTAVWNLALAARLQRWRPDIPPSAISRRPAKLDWTFLPSLPAFTQMLAQQQRGAPALQFRHGLAMLLPERANDNALGVKNEGVSDYDSSALIMIDVLRQAPTTLQQKYQSPFIELLEVLLRTLPSADELPLMIERELHGPTGERSPVRRVLELVVERFGLVYTPRRQAQKAQTQAERVEGPREREAQPAGEGRHGVAIKQEPSERDATVPASGPAKISQGPGLHGTPQTAQERRRTLETPTRTQTEQSRPQQRGKVLFRYESAGEGELTVSEGKSIVLLEEDSGDGWIKVRVGNKEDAPEAEGFVPASYVELVEMVGDAAAVQQDDSGVLRTAGPAKVLSEVAPTPEDAAALGTSPRSTAVIDTPGDDPTGTPAAPATVPDTHDRDAIADRFTNLRMNRLGQAVQKQDLALAEHLKREILTFAADPSNPPLRDQLFEHLMLTLLSLRNPTSAIEVWNYFGQHLEKLGRQPTVKTYTVMMKGAQQVRDGQGMEAFWGKMRAAGVPPDVNAWTTRIFGLIKGGRVDDGLRALSDFGGEWVNAAREKHAAETARGGGPKGRKGRSQGQPAEVPALSISQAAALYGGDIEGTPRPTIAAMNAAITALALRADRHITKVLTWGRAFGLEPDKTTYNTLLNVSFHHGEADQAMAILQRMREKGIETTGDTWTVLLTQVFEGRTLDGLAPEEQKDRVLTLIEAAGAGSGGGVDIKGYTLAIDRLLKLYNNTDAANAVLAHMSSRASLQPTPHLYTIFMAYYFQQQPTPNFQAIEALWQQIQAVNSGRGAPLDSVFYDRMLEGYSRHHGLLNSTQQVQHLLQRMRNEGRRPSWRALEAVARALAERGEWGVLLRIVDEARAWLREDKGAATEEMLTGSRNFGQVDFWQFVVATGLLMQEGVTSVEQLMRTRTGLTPMERRMGVERQRRSP</sequence>
<dbReference type="OrthoDB" id="185373at2759"/>
<evidence type="ECO:0000256" key="6">
    <source>
        <dbReference type="PROSITE-ProRule" id="PRU00192"/>
    </source>
</evidence>
<feature type="region of interest" description="Disordered" evidence="8">
    <location>
        <begin position="765"/>
        <end position="789"/>
    </location>
</feature>
<dbReference type="InterPro" id="IPR001452">
    <property type="entry name" value="SH3_domain"/>
</dbReference>
<feature type="domain" description="SH3" evidence="9">
    <location>
        <begin position="470"/>
        <end position="536"/>
    </location>
</feature>
<evidence type="ECO:0000256" key="1">
    <source>
        <dbReference type="ARBA" id="ARBA00006192"/>
    </source>
</evidence>
<dbReference type="InterPro" id="IPR011990">
    <property type="entry name" value="TPR-like_helical_dom_sf"/>
</dbReference>
<feature type="region of interest" description="Disordered" evidence="8">
    <location>
        <begin position="386"/>
        <end position="476"/>
    </location>
</feature>
<name>A0A4U0X721_9PEZI</name>
<dbReference type="InterPro" id="IPR036028">
    <property type="entry name" value="SH3-like_dom_sf"/>
</dbReference>
<dbReference type="InterPro" id="IPR002885">
    <property type="entry name" value="PPR_rpt"/>
</dbReference>
<feature type="repeat" description="PPR" evidence="7">
    <location>
        <begin position="847"/>
        <end position="881"/>
    </location>
</feature>
<evidence type="ECO:0000256" key="8">
    <source>
        <dbReference type="SAM" id="MobiDB-lite"/>
    </source>
</evidence>
<evidence type="ECO:0000256" key="2">
    <source>
        <dbReference type="ARBA" id="ARBA00022443"/>
    </source>
</evidence>
<comment type="caution">
    <text evidence="10">The sequence shown here is derived from an EMBL/GenBank/DDBJ whole genome shotgun (WGS) entry which is preliminary data.</text>
</comment>
<dbReference type="SMART" id="SM00326">
    <property type="entry name" value="SH3"/>
    <property type="match status" value="1"/>
</dbReference>
<dbReference type="EMBL" id="NAJQ01000359">
    <property type="protein sequence ID" value="TKA71266.1"/>
    <property type="molecule type" value="Genomic_DNA"/>
</dbReference>
<feature type="region of interest" description="Disordered" evidence="8">
    <location>
        <begin position="566"/>
        <end position="603"/>
    </location>
</feature>
<dbReference type="PANTHER" id="PTHR47447">
    <property type="entry name" value="OS03G0856100 PROTEIN"/>
    <property type="match status" value="1"/>
</dbReference>
<comment type="function">
    <text evidence="4">Regulates mitochondrial small subunit maturation by controlling 15S rRNA 5'-end processing. Localizes to the 5' precursor of the 15S rRNA in a position that is subsequently occupied by mS47 in the mature yeast mtSSU. Uses structure and sequence-specific RNA recognition, binding to a single-stranded region of the precursor and specifically recognizing bases -6 to -1. The exchange of Ccm1 for mS47 is coupled to the irreversible removal of precursor rRNA that is accompanied by conformational changes of the mitoribosomal proteins uS5m and mS26. These conformational changes signal completion of 5'-end rRNA processing through protection of the mature 5'-end of the 15S rRNA and stabilization of mS47. The removal of the 5' precursor together with the dissociation of Ccm1 may be catalyzed by the 5'-3' exoribonuclease Pet127. Involved in the specific removal of group I introns in mitochondrial encoded transcripts.</text>
</comment>
<dbReference type="PROSITE" id="PS50002">
    <property type="entry name" value="SH3"/>
    <property type="match status" value="1"/>
</dbReference>
<comment type="similarity">
    <text evidence="1">Belongs to the CCM1 family.</text>
</comment>
<evidence type="ECO:0000313" key="11">
    <source>
        <dbReference type="Proteomes" id="UP000309340"/>
    </source>
</evidence>
<accession>A0A4U0X721</accession>
<dbReference type="SUPFAM" id="SSF50044">
    <property type="entry name" value="SH3-domain"/>
    <property type="match status" value="1"/>
</dbReference>
<feature type="compositionally biased region" description="Basic and acidic residues" evidence="8">
    <location>
        <begin position="397"/>
        <end position="415"/>
    </location>
</feature>
<evidence type="ECO:0000256" key="4">
    <source>
        <dbReference type="ARBA" id="ARBA00044493"/>
    </source>
</evidence>
<evidence type="ECO:0000259" key="9">
    <source>
        <dbReference type="PROSITE" id="PS50002"/>
    </source>
</evidence>
<keyword evidence="11" id="KW-1185">Reference proteome</keyword>
<dbReference type="Pfam" id="PF07653">
    <property type="entry name" value="SH3_2"/>
    <property type="match status" value="1"/>
</dbReference>
<dbReference type="Proteomes" id="UP000309340">
    <property type="component" value="Unassembled WGS sequence"/>
</dbReference>
<dbReference type="PANTHER" id="PTHR47447:SF23">
    <property type="entry name" value="PENTACOTRIPEPTIDE-REPEAT REGION OF PRORP DOMAIN-CONTAINING PROTEIN"/>
    <property type="match status" value="1"/>
</dbReference>
<dbReference type="AlphaFoldDB" id="A0A4U0X721"/>